<feature type="compositionally biased region" description="Low complexity" evidence="11">
    <location>
        <begin position="484"/>
        <end position="508"/>
    </location>
</feature>
<dbReference type="InterPro" id="IPR008271">
    <property type="entry name" value="Ser/Thr_kinase_AS"/>
</dbReference>
<dbReference type="InterPro" id="IPR005543">
    <property type="entry name" value="PASTA_dom"/>
</dbReference>
<feature type="binding site" evidence="10">
    <location>
        <position position="41"/>
    </location>
    <ligand>
        <name>ATP</name>
        <dbReference type="ChEBI" id="CHEBI:30616"/>
    </ligand>
</feature>
<keyword evidence="16" id="KW-1185">Reference proteome</keyword>
<protein>
    <recommendedName>
        <fullName evidence="1">non-specific serine/threonine protein kinase</fullName>
        <ecNumber evidence="1">2.7.11.1</ecNumber>
    </recommendedName>
</protein>
<dbReference type="GO" id="GO:0005524">
    <property type="term" value="F:ATP binding"/>
    <property type="evidence" value="ECO:0007669"/>
    <property type="project" value="UniProtKB-UniRule"/>
</dbReference>
<evidence type="ECO:0000256" key="2">
    <source>
        <dbReference type="ARBA" id="ARBA00022527"/>
    </source>
</evidence>
<keyword evidence="3" id="KW-0808">Transferase</keyword>
<name>A0A917RPZ8_9ACTN</name>
<keyword evidence="7 10" id="KW-0067">ATP-binding</keyword>
<evidence type="ECO:0000256" key="9">
    <source>
        <dbReference type="ARBA" id="ARBA00048679"/>
    </source>
</evidence>
<dbReference type="PROSITE" id="PS00108">
    <property type="entry name" value="PROTEIN_KINASE_ST"/>
    <property type="match status" value="1"/>
</dbReference>
<evidence type="ECO:0000256" key="11">
    <source>
        <dbReference type="SAM" id="MobiDB-lite"/>
    </source>
</evidence>
<evidence type="ECO:0000313" key="15">
    <source>
        <dbReference type="EMBL" id="GGL17125.1"/>
    </source>
</evidence>
<evidence type="ECO:0000259" key="13">
    <source>
        <dbReference type="PROSITE" id="PS50011"/>
    </source>
</evidence>
<keyword evidence="12" id="KW-0472">Membrane</keyword>
<dbReference type="InterPro" id="IPR000719">
    <property type="entry name" value="Prot_kinase_dom"/>
</dbReference>
<feature type="domain" description="PASTA" evidence="14">
    <location>
        <begin position="513"/>
        <end position="588"/>
    </location>
</feature>
<accession>A0A917RPZ8</accession>
<dbReference type="PROSITE" id="PS50011">
    <property type="entry name" value="PROTEIN_KINASE_DOM"/>
    <property type="match status" value="1"/>
</dbReference>
<feature type="region of interest" description="Disordered" evidence="11">
    <location>
        <begin position="312"/>
        <end position="412"/>
    </location>
</feature>
<dbReference type="Proteomes" id="UP000645217">
    <property type="component" value="Unassembled WGS sequence"/>
</dbReference>
<dbReference type="CDD" id="cd06577">
    <property type="entry name" value="PASTA_pknB"/>
    <property type="match status" value="1"/>
</dbReference>
<feature type="compositionally biased region" description="Low complexity" evidence="11">
    <location>
        <begin position="381"/>
        <end position="392"/>
    </location>
</feature>
<organism evidence="15 16">
    <name type="scientific">Sphaerisporangium melleum</name>
    <dbReference type="NCBI Taxonomy" id="321316"/>
    <lineage>
        <taxon>Bacteria</taxon>
        <taxon>Bacillati</taxon>
        <taxon>Actinomycetota</taxon>
        <taxon>Actinomycetes</taxon>
        <taxon>Streptosporangiales</taxon>
        <taxon>Streptosporangiaceae</taxon>
        <taxon>Sphaerisporangium</taxon>
    </lineage>
</organism>
<feature type="domain" description="Protein kinase" evidence="13">
    <location>
        <begin position="12"/>
        <end position="274"/>
    </location>
</feature>
<dbReference type="PANTHER" id="PTHR43289">
    <property type="entry name" value="MITOGEN-ACTIVATED PROTEIN KINASE KINASE KINASE 20-RELATED"/>
    <property type="match status" value="1"/>
</dbReference>
<dbReference type="AlphaFoldDB" id="A0A917RPZ8"/>
<dbReference type="SMART" id="SM00220">
    <property type="entry name" value="S_TKc"/>
    <property type="match status" value="1"/>
</dbReference>
<dbReference type="InterPro" id="IPR011009">
    <property type="entry name" value="Kinase-like_dom_sf"/>
</dbReference>
<dbReference type="PROSITE" id="PS00107">
    <property type="entry name" value="PROTEIN_KINASE_ATP"/>
    <property type="match status" value="1"/>
</dbReference>
<dbReference type="PROSITE" id="PS51178">
    <property type="entry name" value="PASTA"/>
    <property type="match status" value="1"/>
</dbReference>
<evidence type="ECO:0000259" key="14">
    <source>
        <dbReference type="PROSITE" id="PS51178"/>
    </source>
</evidence>
<dbReference type="GO" id="GO:0004674">
    <property type="term" value="F:protein serine/threonine kinase activity"/>
    <property type="evidence" value="ECO:0007669"/>
    <property type="project" value="UniProtKB-KW"/>
</dbReference>
<feature type="compositionally biased region" description="Low complexity" evidence="11">
    <location>
        <begin position="342"/>
        <end position="361"/>
    </location>
</feature>
<evidence type="ECO:0000256" key="12">
    <source>
        <dbReference type="SAM" id="Phobius"/>
    </source>
</evidence>
<dbReference type="EC" id="2.7.11.1" evidence="1"/>
<comment type="caution">
    <text evidence="15">The sequence shown here is derived from an EMBL/GenBank/DDBJ whole genome shotgun (WGS) entry which is preliminary data.</text>
</comment>
<dbReference type="Gene3D" id="3.30.200.20">
    <property type="entry name" value="Phosphorylase Kinase, domain 1"/>
    <property type="match status" value="1"/>
</dbReference>
<keyword evidence="6" id="KW-0418">Kinase</keyword>
<dbReference type="PANTHER" id="PTHR43289:SF6">
    <property type="entry name" value="SERINE_THREONINE-PROTEIN KINASE NEKL-3"/>
    <property type="match status" value="1"/>
</dbReference>
<dbReference type="Pfam" id="PF03793">
    <property type="entry name" value="PASTA"/>
    <property type="match status" value="1"/>
</dbReference>
<dbReference type="RefSeq" id="WP_203969050.1">
    <property type="nucleotide sequence ID" value="NZ_BMNT01000056.1"/>
</dbReference>
<evidence type="ECO:0000256" key="1">
    <source>
        <dbReference type="ARBA" id="ARBA00012513"/>
    </source>
</evidence>
<evidence type="ECO:0000256" key="6">
    <source>
        <dbReference type="ARBA" id="ARBA00022777"/>
    </source>
</evidence>
<feature type="region of interest" description="Disordered" evidence="11">
    <location>
        <begin position="589"/>
        <end position="608"/>
    </location>
</feature>
<keyword evidence="2" id="KW-0723">Serine/threonine-protein kinase</keyword>
<evidence type="ECO:0000256" key="5">
    <source>
        <dbReference type="ARBA" id="ARBA00022741"/>
    </source>
</evidence>
<comment type="catalytic activity">
    <reaction evidence="8">
        <text>L-threonyl-[protein] + ATP = O-phospho-L-threonyl-[protein] + ADP + H(+)</text>
        <dbReference type="Rhea" id="RHEA:46608"/>
        <dbReference type="Rhea" id="RHEA-COMP:11060"/>
        <dbReference type="Rhea" id="RHEA-COMP:11605"/>
        <dbReference type="ChEBI" id="CHEBI:15378"/>
        <dbReference type="ChEBI" id="CHEBI:30013"/>
        <dbReference type="ChEBI" id="CHEBI:30616"/>
        <dbReference type="ChEBI" id="CHEBI:61977"/>
        <dbReference type="ChEBI" id="CHEBI:456216"/>
        <dbReference type="EC" id="2.7.11.1"/>
    </reaction>
</comment>
<dbReference type="EMBL" id="BMNT01000056">
    <property type="protein sequence ID" value="GGL17125.1"/>
    <property type="molecule type" value="Genomic_DNA"/>
</dbReference>
<dbReference type="InterPro" id="IPR017441">
    <property type="entry name" value="Protein_kinase_ATP_BS"/>
</dbReference>
<reference evidence="15" key="1">
    <citation type="journal article" date="2014" name="Int. J. Syst. Evol. Microbiol.">
        <title>Complete genome sequence of Corynebacterium casei LMG S-19264T (=DSM 44701T), isolated from a smear-ripened cheese.</title>
        <authorList>
            <consortium name="US DOE Joint Genome Institute (JGI-PGF)"/>
            <person name="Walter F."/>
            <person name="Albersmeier A."/>
            <person name="Kalinowski J."/>
            <person name="Ruckert C."/>
        </authorList>
    </citation>
    <scope>NUCLEOTIDE SEQUENCE</scope>
    <source>
        <strain evidence="15">JCM 13064</strain>
    </source>
</reference>
<gene>
    <name evidence="15" type="ORF">GCM10007964_68880</name>
</gene>
<dbReference type="Gene3D" id="1.10.510.10">
    <property type="entry name" value="Transferase(Phosphotransferase) domain 1"/>
    <property type="match status" value="1"/>
</dbReference>
<proteinExistence type="predicted"/>
<comment type="catalytic activity">
    <reaction evidence="9">
        <text>L-seryl-[protein] + ATP = O-phospho-L-seryl-[protein] + ADP + H(+)</text>
        <dbReference type="Rhea" id="RHEA:17989"/>
        <dbReference type="Rhea" id="RHEA-COMP:9863"/>
        <dbReference type="Rhea" id="RHEA-COMP:11604"/>
        <dbReference type="ChEBI" id="CHEBI:15378"/>
        <dbReference type="ChEBI" id="CHEBI:29999"/>
        <dbReference type="ChEBI" id="CHEBI:30616"/>
        <dbReference type="ChEBI" id="CHEBI:83421"/>
        <dbReference type="ChEBI" id="CHEBI:456216"/>
        <dbReference type="EC" id="2.7.11.1"/>
    </reaction>
</comment>
<evidence type="ECO:0000256" key="10">
    <source>
        <dbReference type="PROSITE-ProRule" id="PRU10141"/>
    </source>
</evidence>
<keyword evidence="12" id="KW-1133">Transmembrane helix</keyword>
<dbReference type="SUPFAM" id="SSF56112">
    <property type="entry name" value="Protein kinase-like (PK-like)"/>
    <property type="match status" value="1"/>
</dbReference>
<evidence type="ECO:0000256" key="7">
    <source>
        <dbReference type="ARBA" id="ARBA00022840"/>
    </source>
</evidence>
<reference evidence="15" key="2">
    <citation type="submission" date="2020-09" db="EMBL/GenBank/DDBJ databases">
        <authorList>
            <person name="Sun Q."/>
            <person name="Ohkuma M."/>
        </authorList>
    </citation>
    <scope>NUCLEOTIDE SEQUENCE</scope>
    <source>
        <strain evidence="15">JCM 13064</strain>
    </source>
</reference>
<keyword evidence="12" id="KW-0812">Transmembrane</keyword>
<evidence type="ECO:0000256" key="4">
    <source>
        <dbReference type="ARBA" id="ARBA00022737"/>
    </source>
</evidence>
<evidence type="ECO:0000256" key="8">
    <source>
        <dbReference type="ARBA" id="ARBA00047899"/>
    </source>
</evidence>
<dbReference type="FunFam" id="3.30.200.20:FF:000035">
    <property type="entry name" value="Serine/threonine protein kinase Stk1"/>
    <property type="match status" value="1"/>
</dbReference>
<dbReference type="FunFam" id="1.10.510.10:FF:000021">
    <property type="entry name" value="Serine/threonine protein kinase"/>
    <property type="match status" value="1"/>
</dbReference>
<dbReference type="GO" id="GO:0045717">
    <property type="term" value="P:negative regulation of fatty acid biosynthetic process"/>
    <property type="evidence" value="ECO:0007669"/>
    <property type="project" value="UniProtKB-ARBA"/>
</dbReference>
<evidence type="ECO:0000313" key="16">
    <source>
        <dbReference type="Proteomes" id="UP000645217"/>
    </source>
</evidence>
<dbReference type="Pfam" id="PF00069">
    <property type="entry name" value="Pkinase"/>
    <property type="match status" value="1"/>
</dbReference>
<dbReference type="Gene3D" id="3.30.10.20">
    <property type="match status" value="1"/>
</dbReference>
<feature type="region of interest" description="Disordered" evidence="11">
    <location>
        <begin position="444"/>
        <end position="518"/>
    </location>
</feature>
<keyword evidence="4" id="KW-0677">Repeat</keyword>
<dbReference type="CDD" id="cd14014">
    <property type="entry name" value="STKc_PknB_like"/>
    <property type="match status" value="1"/>
</dbReference>
<evidence type="ECO:0000256" key="3">
    <source>
        <dbReference type="ARBA" id="ARBA00022679"/>
    </source>
</evidence>
<sequence>MVAQGITLAGRYRLDVRLGAGGMGEVWRGEDTVLARTVAVKVLLPGRIDDPGFAARFQGEARAMATINHPGVVDVYDYGVSDVPGDGPTAYLVMRFVDGEPLDRLLTRLTRIGPEPAMELIAQAASALQAVHDRGIVHRDVKPGNLLVRPDGTLVLTDFGIARADMGHRLTDAGMVLGTAAYCAPEQAEGQPVTPAVDLYALGVVAYECLAGYRPFDGDTPVTIALKHIREDPPPLPPDVPPAVRHLVERALVKDPARRWGSAAEMSMAARQAMRADTGASAAVSGLTGMVAARPAGHPHQLASPETGVRMNQPGWEGGAGSAPPPAYIMPGQAQQTGGYVPQTGGYAQAGAPAPQTGTQAHLTGAHGQQPTGAYPPPTGGHPAAAQTTTAAAPPPGSRGSRGRRGASRPGRSRVTVIVAVIAAGAVLGGGGAVLVNQVVGTGRASAADQVPTPAVTPSPVKPPRKPPRSPRPSTPPTVAGTQETEPAAEPTEPEASPTPTPTRTRTPSPSPTVSKEPAIKKVVPPVINLTQANAVARLRAAGFKAAVDVSGDAGELDCMRVVDQTPAAGKAWPVDHAVTIIVEQVVSCGEPSETPTPTPSPTTTGIS</sequence>
<feature type="transmembrane region" description="Helical" evidence="12">
    <location>
        <begin position="415"/>
        <end position="436"/>
    </location>
</feature>
<keyword evidence="5 10" id="KW-0547">Nucleotide-binding</keyword>